<accession>A0ABQ2NY69</accession>
<proteinExistence type="predicted"/>
<sequence length="346" mass="39060">MTETIITGGAALEALAPSENSYADQFEKMLDDYHGKPEIYDDKLSADFYRILSEMMAADTRPRFGGLPYFSPSSANACPRSLYLKLKRAKKDSRKVQPHQSRWQKHGTAIGESLQKDLFFIEKHFADAPFKFKRTRNGYPAFEEAAQACVTVEASDSNGEIRKFKLFGKPDGILDHTSGATVGLEIKSKQTTAAQTGHYKMREPKEDHRLQCVTYSAMYGINDFIITYVNASKKGWFLDEETYAKNPDVRAFDVKVTDSDRQALLEKFADLLRRVDENDPPKLDLSKFTFNNFKEACALDLSAEEVSELESEVLAVEGSSKPKFIKDNYRQAFEEILSLRSESNGG</sequence>
<protein>
    <recommendedName>
        <fullName evidence="3">YqaJ viral recombinase domain-containing protein</fullName>
    </recommendedName>
</protein>
<dbReference type="InterPro" id="IPR011604">
    <property type="entry name" value="PDDEXK-like_dom_sf"/>
</dbReference>
<name>A0ABQ2NY69_9BACI</name>
<dbReference type="Proteomes" id="UP000641206">
    <property type="component" value="Unassembled WGS sequence"/>
</dbReference>
<evidence type="ECO:0000313" key="1">
    <source>
        <dbReference type="EMBL" id="GGP13502.1"/>
    </source>
</evidence>
<dbReference type="Gene3D" id="3.90.320.10">
    <property type="match status" value="1"/>
</dbReference>
<dbReference type="RefSeq" id="WP_188735508.1">
    <property type="nucleotide sequence ID" value="NZ_BMLW01000010.1"/>
</dbReference>
<keyword evidence="2" id="KW-1185">Reference proteome</keyword>
<organism evidence="1 2">
    <name type="scientific">Oceanobacillus neutriphilus</name>
    <dbReference type="NCBI Taxonomy" id="531815"/>
    <lineage>
        <taxon>Bacteria</taxon>
        <taxon>Bacillati</taxon>
        <taxon>Bacillota</taxon>
        <taxon>Bacilli</taxon>
        <taxon>Bacillales</taxon>
        <taxon>Bacillaceae</taxon>
        <taxon>Oceanobacillus</taxon>
    </lineage>
</organism>
<reference evidence="2" key="1">
    <citation type="journal article" date="2019" name="Int. J. Syst. Evol. Microbiol.">
        <title>The Global Catalogue of Microorganisms (GCM) 10K type strain sequencing project: providing services to taxonomists for standard genome sequencing and annotation.</title>
        <authorList>
            <consortium name="The Broad Institute Genomics Platform"/>
            <consortium name="The Broad Institute Genome Sequencing Center for Infectious Disease"/>
            <person name="Wu L."/>
            <person name="Ma J."/>
        </authorList>
    </citation>
    <scope>NUCLEOTIDE SEQUENCE [LARGE SCALE GENOMIC DNA]</scope>
    <source>
        <strain evidence="2">CGMCC 1.7693</strain>
    </source>
</reference>
<dbReference type="EMBL" id="BMLW01000010">
    <property type="protein sequence ID" value="GGP13502.1"/>
    <property type="molecule type" value="Genomic_DNA"/>
</dbReference>
<evidence type="ECO:0008006" key="3">
    <source>
        <dbReference type="Google" id="ProtNLM"/>
    </source>
</evidence>
<comment type="caution">
    <text evidence="1">The sequence shown here is derived from an EMBL/GenBank/DDBJ whole genome shotgun (WGS) entry which is preliminary data.</text>
</comment>
<gene>
    <name evidence="1" type="ORF">GCM10011346_33750</name>
</gene>
<evidence type="ECO:0000313" key="2">
    <source>
        <dbReference type="Proteomes" id="UP000641206"/>
    </source>
</evidence>